<dbReference type="Gene3D" id="3.30.565.10">
    <property type="entry name" value="Histidine kinase-like ATPase, C-terminal domain"/>
    <property type="match status" value="1"/>
</dbReference>
<dbReference type="EC" id="2.7.13.3" evidence="3"/>
<dbReference type="PROSITE" id="PS50109">
    <property type="entry name" value="HIS_KIN"/>
    <property type="match status" value="1"/>
</dbReference>
<dbReference type="RefSeq" id="WP_183346479.1">
    <property type="nucleotide sequence ID" value="NZ_BLXY01000002.1"/>
</dbReference>
<keyword evidence="11 15" id="KW-1133">Transmembrane helix</keyword>
<organism evidence="19 20">
    <name type="scientific">Geomonas paludis</name>
    <dbReference type="NCBI Taxonomy" id="2740185"/>
    <lineage>
        <taxon>Bacteria</taxon>
        <taxon>Pseudomonadati</taxon>
        <taxon>Thermodesulfobacteriota</taxon>
        <taxon>Desulfuromonadia</taxon>
        <taxon>Geobacterales</taxon>
        <taxon>Geobacteraceae</taxon>
        <taxon>Geomonas</taxon>
    </lineage>
</organism>
<dbReference type="CDD" id="cd00130">
    <property type="entry name" value="PAS"/>
    <property type="match status" value="1"/>
</dbReference>
<dbReference type="CDD" id="cd12915">
    <property type="entry name" value="PDC2_DGC_like"/>
    <property type="match status" value="1"/>
</dbReference>
<dbReference type="PANTHER" id="PTHR43304">
    <property type="entry name" value="PHYTOCHROME-LIKE PROTEIN CPH1"/>
    <property type="match status" value="1"/>
</dbReference>
<dbReference type="InterPro" id="IPR000700">
    <property type="entry name" value="PAS-assoc_C"/>
</dbReference>
<feature type="domain" description="HAMP" evidence="18">
    <location>
        <begin position="309"/>
        <end position="362"/>
    </location>
</feature>
<keyword evidence="14" id="KW-0175">Coiled coil</keyword>
<keyword evidence="6" id="KW-0808">Transferase</keyword>
<evidence type="ECO:0000256" key="8">
    <source>
        <dbReference type="ARBA" id="ARBA00022741"/>
    </source>
</evidence>
<dbReference type="InterPro" id="IPR035965">
    <property type="entry name" value="PAS-like_dom_sf"/>
</dbReference>
<keyword evidence="4" id="KW-1003">Cell membrane</keyword>
<reference evidence="20" key="1">
    <citation type="submission" date="2020-06" db="EMBL/GenBank/DDBJ databases">
        <title>Draft genomic sequecing of Geomonas sp. Red736.</title>
        <authorList>
            <person name="Itoh H."/>
            <person name="Xu Z.X."/>
            <person name="Ushijima N."/>
            <person name="Masuda Y."/>
            <person name="Shiratori Y."/>
            <person name="Senoo K."/>
        </authorList>
    </citation>
    <scope>NUCLEOTIDE SEQUENCE [LARGE SCALE GENOMIC DNA]</scope>
    <source>
        <strain evidence="20">Red736</strain>
    </source>
</reference>
<evidence type="ECO:0000313" key="20">
    <source>
        <dbReference type="Proteomes" id="UP000568888"/>
    </source>
</evidence>
<evidence type="ECO:0000256" key="10">
    <source>
        <dbReference type="ARBA" id="ARBA00022840"/>
    </source>
</evidence>
<evidence type="ECO:0000256" key="3">
    <source>
        <dbReference type="ARBA" id="ARBA00012438"/>
    </source>
</evidence>
<dbReference type="InterPro" id="IPR013655">
    <property type="entry name" value="PAS_fold_3"/>
</dbReference>
<dbReference type="InterPro" id="IPR029151">
    <property type="entry name" value="Sensor-like_sf"/>
</dbReference>
<gene>
    <name evidence="19" type="ORF">GMPD_15530</name>
</gene>
<dbReference type="InterPro" id="IPR033479">
    <property type="entry name" value="dCache_1"/>
</dbReference>
<proteinExistence type="predicted"/>
<dbReference type="InterPro" id="IPR036097">
    <property type="entry name" value="HisK_dim/P_sf"/>
</dbReference>
<dbReference type="EMBL" id="BLXY01000002">
    <property type="protein sequence ID" value="GFO63634.1"/>
    <property type="molecule type" value="Genomic_DNA"/>
</dbReference>
<dbReference type="InterPro" id="IPR003660">
    <property type="entry name" value="HAMP_dom"/>
</dbReference>
<dbReference type="PRINTS" id="PR00344">
    <property type="entry name" value="BCTRLSENSOR"/>
</dbReference>
<dbReference type="CDD" id="cd12914">
    <property type="entry name" value="PDC1_DGC_like"/>
    <property type="match status" value="1"/>
</dbReference>
<dbReference type="Pfam" id="PF00672">
    <property type="entry name" value="HAMP"/>
    <property type="match status" value="1"/>
</dbReference>
<protein>
    <recommendedName>
        <fullName evidence="3">histidine kinase</fullName>
        <ecNumber evidence="3">2.7.13.3</ecNumber>
    </recommendedName>
</protein>
<keyword evidence="8" id="KW-0547">Nucleotide-binding</keyword>
<accession>A0A6V8MUR5</accession>
<keyword evidence="5" id="KW-0597">Phosphoprotein</keyword>
<dbReference type="SMART" id="SM00304">
    <property type="entry name" value="HAMP"/>
    <property type="match status" value="1"/>
</dbReference>
<sequence>MKSWFRVPIRVQLLLIVAIVAIPAAFIIIYTEMQTKNRELEHARIDTQNIVETVASEQQVLVASTQQLLTILAQLPEINDKDRDATNRFLGMILNLHPNLLNIFVADRKGAVWASAIPYTHPVDISDRRYFKNAMATGRLSAGDFQVGRITHRPSLNLGLPYRDQAAKVVGVICVGIELNKYAEVLRLAQMGAGGNLVLMDYKGTILFSTGRDSMRGQSFDKDLFATMRSGPDADTRTVVGRGGDSRTRYISYRKMRLDADPEPYMYALVSVPSRPIVAEVNRQIAIKMSQLLLVLSTALILSWFIGKKAIADRIELLKMASQKLAEGDDQIRVSHLVEGGELGMLGEVFDHMAQQLSLRQEVLLQRESDLKKAHQLAKLGSWKMDENEKLTWSSEMYKIFEVSPDSFDLSTETFLELIHPDDKDAMVEWIEACKGGDCNHELVFRAFTQDGCLKYISGRGDLVLDSYGKVIGMAGTAQDITDRKKIEKALIEKQRQLEELNQYLEQKVAESVSELRKKDKILIAQSRQAAMGETIGNIAHQWRQPLNTLGLIVQELKLTYELGGFTKEYLDGNVDKAMLLITHMSKTIDEFQNFFKPNATKSRFSINAAIAKTLLLIESSLKKQNISIEKIERDRVEVDGYGNEYSQVLLNILNNSRDAFEVRNIENKRITITIFKEEGRSVVTVADNAGGIADDVIDKIFDPYFTTKGPDKGTGIGLYMARNIIEKHMDGILSVRNVAGGTEFRIEV</sequence>
<evidence type="ECO:0000256" key="12">
    <source>
        <dbReference type="ARBA" id="ARBA00023012"/>
    </source>
</evidence>
<dbReference type="Gene3D" id="1.10.287.130">
    <property type="match status" value="1"/>
</dbReference>
<evidence type="ECO:0000256" key="11">
    <source>
        <dbReference type="ARBA" id="ARBA00022989"/>
    </source>
</evidence>
<evidence type="ECO:0000256" key="14">
    <source>
        <dbReference type="SAM" id="Coils"/>
    </source>
</evidence>
<comment type="caution">
    <text evidence="19">The sequence shown here is derived from an EMBL/GenBank/DDBJ whole genome shotgun (WGS) entry which is preliminary data.</text>
</comment>
<feature type="coiled-coil region" evidence="14">
    <location>
        <begin position="484"/>
        <end position="511"/>
    </location>
</feature>
<dbReference type="SUPFAM" id="SSF55874">
    <property type="entry name" value="ATPase domain of HSP90 chaperone/DNA topoisomerase II/histidine kinase"/>
    <property type="match status" value="1"/>
</dbReference>
<keyword evidence="13 15" id="KW-0472">Membrane</keyword>
<dbReference type="PANTHER" id="PTHR43304:SF1">
    <property type="entry name" value="PAC DOMAIN-CONTAINING PROTEIN"/>
    <property type="match status" value="1"/>
</dbReference>
<evidence type="ECO:0000256" key="7">
    <source>
        <dbReference type="ARBA" id="ARBA00022692"/>
    </source>
</evidence>
<evidence type="ECO:0000256" key="9">
    <source>
        <dbReference type="ARBA" id="ARBA00022777"/>
    </source>
</evidence>
<evidence type="ECO:0000256" key="2">
    <source>
        <dbReference type="ARBA" id="ARBA00004651"/>
    </source>
</evidence>
<dbReference type="SUPFAM" id="SSF55785">
    <property type="entry name" value="PYP-like sensor domain (PAS domain)"/>
    <property type="match status" value="1"/>
</dbReference>
<dbReference type="PROSITE" id="PS50113">
    <property type="entry name" value="PAC"/>
    <property type="match status" value="1"/>
</dbReference>
<dbReference type="InterPro" id="IPR036890">
    <property type="entry name" value="HATPase_C_sf"/>
</dbReference>
<dbReference type="GO" id="GO:0000155">
    <property type="term" value="F:phosphorelay sensor kinase activity"/>
    <property type="evidence" value="ECO:0007669"/>
    <property type="project" value="InterPro"/>
</dbReference>
<dbReference type="Pfam" id="PF02743">
    <property type="entry name" value="dCache_1"/>
    <property type="match status" value="1"/>
</dbReference>
<evidence type="ECO:0000259" key="18">
    <source>
        <dbReference type="PROSITE" id="PS50885"/>
    </source>
</evidence>
<dbReference type="SUPFAM" id="SSF47384">
    <property type="entry name" value="Homodimeric domain of signal transducing histidine kinase"/>
    <property type="match status" value="1"/>
</dbReference>
<keyword evidence="12" id="KW-0902">Two-component regulatory system</keyword>
<dbReference type="InterPro" id="IPR003594">
    <property type="entry name" value="HATPase_dom"/>
</dbReference>
<dbReference type="Gene3D" id="2.10.70.100">
    <property type="match status" value="1"/>
</dbReference>
<name>A0A6V8MUR5_9BACT</name>
<comment type="catalytic activity">
    <reaction evidence="1">
        <text>ATP + protein L-histidine = ADP + protein N-phospho-L-histidine.</text>
        <dbReference type="EC" id="2.7.13.3"/>
    </reaction>
</comment>
<evidence type="ECO:0000313" key="19">
    <source>
        <dbReference type="EMBL" id="GFO63634.1"/>
    </source>
</evidence>
<evidence type="ECO:0000256" key="4">
    <source>
        <dbReference type="ARBA" id="ARBA00022475"/>
    </source>
</evidence>
<dbReference type="InterPro" id="IPR004358">
    <property type="entry name" value="Sig_transdc_His_kin-like_C"/>
</dbReference>
<dbReference type="SUPFAM" id="SSF103190">
    <property type="entry name" value="Sensory domain-like"/>
    <property type="match status" value="1"/>
</dbReference>
<dbReference type="GO" id="GO:0005886">
    <property type="term" value="C:plasma membrane"/>
    <property type="evidence" value="ECO:0007669"/>
    <property type="project" value="UniProtKB-SubCell"/>
</dbReference>
<evidence type="ECO:0000256" key="5">
    <source>
        <dbReference type="ARBA" id="ARBA00022553"/>
    </source>
</evidence>
<dbReference type="InterPro" id="IPR005467">
    <property type="entry name" value="His_kinase_dom"/>
</dbReference>
<evidence type="ECO:0000256" key="1">
    <source>
        <dbReference type="ARBA" id="ARBA00000085"/>
    </source>
</evidence>
<dbReference type="SMART" id="SM00387">
    <property type="entry name" value="HATPase_c"/>
    <property type="match status" value="1"/>
</dbReference>
<dbReference type="Pfam" id="PF08447">
    <property type="entry name" value="PAS_3"/>
    <property type="match status" value="1"/>
</dbReference>
<dbReference type="GO" id="GO:0005524">
    <property type="term" value="F:ATP binding"/>
    <property type="evidence" value="ECO:0007669"/>
    <property type="project" value="UniProtKB-KW"/>
</dbReference>
<feature type="transmembrane region" description="Helical" evidence="15">
    <location>
        <begin position="12"/>
        <end position="30"/>
    </location>
</feature>
<evidence type="ECO:0000256" key="15">
    <source>
        <dbReference type="SAM" id="Phobius"/>
    </source>
</evidence>
<dbReference type="InterPro" id="IPR000014">
    <property type="entry name" value="PAS"/>
</dbReference>
<evidence type="ECO:0000256" key="6">
    <source>
        <dbReference type="ARBA" id="ARBA00022679"/>
    </source>
</evidence>
<feature type="domain" description="PAC" evidence="17">
    <location>
        <begin position="441"/>
        <end position="493"/>
    </location>
</feature>
<evidence type="ECO:0000259" key="16">
    <source>
        <dbReference type="PROSITE" id="PS50109"/>
    </source>
</evidence>
<evidence type="ECO:0000259" key="17">
    <source>
        <dbReference type="PROSITE" id="PS50113"/>
    </source>
</evidence>
<keyword evidence="7 15" id="KW-0812">Transmembrane</keyword>
<dbReference type="CDD" id="cd06225">
    <property type="entry name" value="HAMP"/>
    <property type="match status" value="1"/>
</dbReference>
<feature type="domain" description="Histidine kinase" evidence="16">
    <location>
        <begin position="538"/>
        <end position="749"/>
    </location>
</feature>
<dbReference type="NCBIfam" id="TIGR00229">
    <property type="entry name" value="sensory_box"/>
    <property type="match status" value="1"/>
</dbReference>
<keyword evidence="9" id="KW-0418">Kinase</keyword>
<dbReference type="Pfam" id="PF02518">
    <property type="entry name" value="HATPase_c"/>
    <property type="match status" value="1"/>
</dbReference>
<evidence type="ECO:0000256" key="13">
    <source>
        <dbReference type="ARBA" id="ARBA00023136"/>
    </source>
</evidence>
<dbReference type="Gene3D" id="3.30.450.20">
    <property type="entry name" value="PAS domain"/>
    <property type="match status" value="2"/>
</dbReference>
<dbReference type="AlphaFoldDB" id="A0A6V8MUR5"/>
<dbReference type="Proteomes" id="UP000568888">
    <property type="component" value="Unassembled WGS sequence"/>
</dbReference>
<keyword evidence="10" id="KW-0067">ATP-binding</keyword>
<comment type="subcellular location">
    <subcellularLocation>
        <location evidence="2">Cell membrane</location>
        <topology evidence="2">Multi-pass membrane protein</topology>
    </subcellularLocation>
</comment>
<dbReference type="Gene3D" id="6.10.340.10">
    <property type="match status" value="1"/>
</dbReference>
<dbReference type="PROSITE" id="PS50885">
    <property type="entry name" value="HAMP"/>
    <property type="match status" value="1"/>
</dbReference>
<dbReference type="InterPro" id="IPR052162">
    <property type="entry name" value="Sensor_kinase/Photoreceptor"/>
</dbReference>